<proteinExistence type="predicted"/>
<dbReference type="Proteomes" id="UP000192330">
    <property type="component" value="Unassembled WGS sequence"/>
</dbReference>
<evidence type="ECO:0000313" key="1">
    <source>
        <dbReference type="EMBL" id="SMD13199.1"/>
    </source>
</evidence>
<protein>
    <submittedName>
        <fullName evidence="1">Uncharacterized protein</fullName>
    </submittedName>
</protein>
<reference evidence="1 2" key="1">
    <citation type="submission" date="2017-04" db="EMBL/GenBank/DDBJ databases">
        <authorList>
            <person name="Afonso C.L."/>
            <person name="Miller P.J."/>
            <person name="Scott M.A."/>
            <person name="Spackman E."/>
            <person name="Goraichik I."/>
            <person name="Dimitrov K.M."/>
            <person name="Suarez D.L."/>
            <person name="Swayne D.E."/>
        </authorList>
    </citation>
    <scope>NUCLEOTIDE SEQUENCE [LARGE SCALE GENOMIC DNA]</scope>
    <source>
        <strain evidence="1 2">CGMCC 1.12644</strain>
    </source>
</reference>
<gene>
    <name evidence="1" type="ORF">SAMN06295998_1483</name>
</gene>
<evidence type="ECO:0000313" key="2">
    <source>
        <dbReference type="Proteomes" id="UP000192330"/>
    </source>
</evidence>
<keyword evidence="2" id="KW-1185">Reference proteome</keyword>
<dbReference type="AlphaFoldDB" id="A0A1W2EU29"/>
<name>A0A1W2EU29_9RHOB</name>
<dbReference type="EMBL" id="FWYD01000048">
    <property type="protein sequence ID" value="SMD13199.1"/>
    <property type="molecule type" value="Genomic_DNA"/>
</dbReference>
<organism evidence="1 2">
    <name type="scientific">Primorskyibacter flagellatus</name>
    <dbReference type="NCBI Taxonomy" id="1387277"/>
    <lineage>
        <taxon>Bacteria</taxon>
        <taxon>Pseudomonadati</taxon>
        <taxon>Pseudomonadota</taxon>
        <taxon>Alphaproteobacteria</taxon>
        <taxon>Rhodobacterales</taxon>
        <taxon>Roseobacteraceae</taxon>
        <taxon>Primorskyibacter</taxon>
    </lineage>
</organism>
<sequence>MPDREWIATRKATKGVLVRFAIPQAFVEAYNRKFNLLGVKPQTHPYYAWAAQYEDTVYPKILDRLKGI</sequence>
<accession>A0A1W2EU29</accession>